<dbReference type="Gene3D" id="1.25.40.10">
    <property type="entry name" value="Tetratricopeptide repeat domain"/>
    <property type="match status" value="1"/>
</dbReference>
<dbReference type="RefSeq" id="WP_013581335.1">
    <property type="nucleotide sequence ID" value="NC_015064.1"/>
</dbReference>
<dbReference type="OrthoDB" id="111103at2"/>
<evidence type="ECO:0008006" key="5">
    <source>
        <dbReference type="Google" id="ProtNLM"/>
    </source>
</evidence>
<dbReference type="InterPro" id="IPR011990">
    <property type="entry name" value="TPR-like_helical_dom_sf"/>
</dbReference>
<protein>
    <recommendedName>
        <fullName evidence="5">SH3 domain-containing protein</fullName>
    </recommendedName>
</protein>
<dbReference type="STRING" id="1198114.AciX9_2998"/>
<feature type="chain" id="PRO_5003230111" description="SH3 domain-containing protein" evidence="2">
    <location>
        <begin position="18"/>
        <end position="336"/>
    </location>
</feature>
<sequence>MRSLALALLLIPAALLAQKKPRDNKDNLSGYDRSARATVLHDAVVYVAADDSTQKVAEVTPGHELVIIDHSGPWVKVYANTDTPDEADPDRTPEFAEDDTVTPASGWIKDKGVVNAATPNGDAILFGAATNLEEAASQPHAPKNAAPGAHLLYRRVFEYFPNSPLAAEAAFRSADIRWQLEKLDISTLPSAKEQEAYLRPQLYEGEMKHIMKTYPGTKFAAEAAYDLLDNKLCGDWQGLPKCPEMETKLYLKYADQYPESPRAPEAEYNAVYRQGVAVTMYKVDEDRKHAEAAAKQTQTLADEMRTRFPNSDYTRRAQSIAFRIAQGLSIYGSDRE</sequence>
<keyword evidence="4" id="KW-1185">Reference proteome</keyword>
<proteinExistence type="predicted"/>
<dbReference type="EMBL" id="CP002480">
    <property type="protein sequence ID" value="ADW70021.1"/>
    <property type="molecule type" value="Genomic_DNA"/>
</dbReference>
<gene>
    <name evidence="3" type="ordered locus">AciX9_2998</name>
</gene>
<reference evidence="4" key="1">
    <citation type="submission" date="2011-01" db="EMBL/GenBank/DDBJ databases">
        <title>Complete sequence of chromosome of Acidobacterium sp. MP5ACTX9.</title>
        <authorList>
            <consortium name="US DOE Joint Genome Institute"/>
            <person name="Lucas S."/>
            <person name="Copeland A."/>
            <person name="Lapidus A."/>
            <person name="Cheng J.-F."/>
            <person name="Goodwin L."/>
            <person name="Pitluck S."/>
            <person name="Teshima H."/>
            <person name="Detter J.C."/>
            <person name="Han C."/>
            <person name="Tapia R."/>
            <person name="Land M."/>
            <person name="Hauser L."/>
            <person name="Kyrpides N."/>
            <person name="Ivanova N."/>
            <person name="Ovchinnikova G."/>
            <person name="Pagani I."/>
            <person name="Rawat S.R."/>
            <person name="Mannisto M."/>
            <person name="Haggblom M.M."/>
            <person name="Woyke T."/>
        </authorList>
    </citation>
    <scope>NUCLEOTIDE SEQUENCE [LARGE SCALE GENOMIC DNA]</scope>
    <source>
        <strain evidence="4">MP5ACTX9</strain>
    </source>
</reference>
<dbReference type="KEGG" id="acm:AciX9_2998"/>
<feature type="signal peptide" evidence="2">
    <location>
        <begin position="1"/>
        <end position="17"/>
    </location>
</feature>
<dbReference type="PaxDb" id="1198114-AciX9_2998"/>
<name>E8WZP7_GRATM</name>
<dbReference type="eggNOG" id="COG1729">
    <property type="taxonomic scope" value="Bacteria"/>
</dbReference>
<accession>E8WZP7</accession>
<dbReference type="AlphaFoldDB" id="E8WZP7"/>
<dbReference type="Proteomes" id="UP000000343">
    <property type="component" value="Chromosome"/>
</dbReference>
<evidence type="ECO:0000256" key="2">
    <source>
        <dbReference type="SAM" id="SignalP"/>
    </source>
</evidence>
<keyword evidence="2" id="KW-0732">Signal</keyword>
<organism evidence="4">
    <name type="scientific">Granulicella tundricola (strain ATCC BAA-1859 / DSM 23138 / MP5ACTX9)</name>
    <dbReference type="NCBI Taxonomy" id="1198114"/>
    <lineage>
        <taxon>Bacteria</taxon>
        <taxon>Pseudomonadati</taxon>
        <taxon>Acidobacteriota</taxon>
        <taxon>Terriglobia</taxon>
        <taxon>Terriglobales</taxon>
        <taxon>Acidobacteriaceae</taxon>
        <taxon>Granulicella</taxon>
    </lineage>
</organism>
<evidence type="ECO:0000313" key="3">
    <source>
        <dbReference type="EMBL" id="ADW70021.1"/>
    </source>
</evidence>
<dbReference type="HOGENOM" id="CLU_873715_0_0_0"/>
<feature type="region of interest" description="Disordered" evidence="1">
    <location>
        <begin position="81"/>
        <end position="102"/>
    </location>
</feature>
<evidence type="ECO:0000313" key="4">
    <source>
        <dbReference type="Proteomes" id="UP000000343"/>
    </source>
</evidence>
<evidence type="ECO:0000256" key="1">
    <source>
        <dbReference type="SAM" id="MobiDB-lite"/>
    </source>
</evidence>